<organism evidence="1">
    <name type="scientific">freshwater metagenome</name>
    <dbReference type="NCBI Taxonomy" id="449393"/>
    <lineage>
        <taxon>unclassified sequences</taxon>
        <taxon>metagenomes</taxon>
        <taxon>ecological metagenomes</taxon>
    </lineage>
</organism>
<proteinExistence type="predicted"/>
<dbReference type="AlphaFoldDB" id="A0A094PY02"/>
<sequence>MKYKNSSMWIYPWDLLDEGITSTVNKLSQNPGIDWLSVTAVYHSGKFLLPHNPKKKVYFPKPGTLYFQPSKEWYGRIRFKPPIWDELDASPNFWGELKSAAEDKGIKLAAWTLGLHNSWLASNYPDCSIENVYGDKIITDLCPNNPDVQDYICAIVKDISENLPVDKILIESLEYMPFTHGFHHEVIGVPMSATANYLMSMCFCSHCTKKTEAAGLDPVTIKNWVKQRLDSHFLNPFSSAEQRGWPDIVDQLGGQIGRYIDSRAKSISDLSYMALCRIKESKKQQLGLCDFGPLYQLGPNKLAWESGTDLSTLAELYDEICPTFYFTDQEVLKNKIDEYLSLVTGLKIDLAPAIRAILPQIGSQEDLQSFFRLINNRVDGVSFYNYGFSTDEVLNWFKSEITSFSLREK</sequence>
<protein>
    <submittedName>
        <fullName evidence="1">Uncharacterized protein</fullName>
    </submittedName>
</protein>
<dbReference type="Gene3D" id="3.20.20.80">
    <property type="entry name" value="Glycosidases"/>
    <property type="match status" value="1"/>
</dbReference>
<name>A0A094PY02_9ZZZZ</name>
<reference evidence="1" key="1">
    <citation type="submission" date="2014-06" db="EMBL/GenBank/DDBJ databases">
        <title>Key roles for freshwater Actinobacteria revealed by deep metagenomic sequencing.</title>
        <authorList>
            <person name="Ghai R."/>
            <person name="Mizuno C.M."/>
            <person name="Picazo A."/>
            <person name="Camacho A."/>
            <person name="Rodriguez-Valera F."/>
        </authorList>
    </citation>
    <scope>NUCLEOTIDE SEQUENCE</scope>
</reference>
<evidence type="ECO:0000313" key="1">
    <source>
        <dbReference type="EMBL" id="KGA14634.1"/>
    </source>
</evidence>
<comment type="caution">
    <text evidence="1">The sequence shown here is derived from an EMBL/GenBank/DDBJ whole genome shotgun (WGS) entry which is preliminary data.</text>
</comment>
<gene>
    <name evidence="1" type="ORF">GM51_16800</name>
</gene>
<accession>A0A094PY02</accession>
<dbReference type="EMBL" id="JNSL01000141">
    <property type="protein sequence ID" value="KGA14634.1"/>
    <property type="molecule type" value="Genomic_DNA"/>
</dbReference>